<dbReference type="InterPro" id="IPR041677">
    <property type="entry name" value="DNA2/NAM7_AAA_11"/>
</dbReference>
<evidence type="ECO:0000259" key="8">
    <source>
        <dbReference type="Pfam" id="PF13087"/>
    </source>
</evidence>
<evidence type="ECO:0000313" key="10">
    <source>
        <dbReference type="Proteomes" id="UP000252519"/>
    </source>
</evidence>
<feature type="region of interest" description="Disordered" evidence="6">
    <location>
        <begin position="1"/>
        <end position="101"/>
    </location>
</feature>
<dbReference type="Pfam" id="PF13086">
    <property type="entry name" value="AAA_11"/>
    <property type="match status" value="1"/>
</dbReference>
<dbReference type="Proteomes" id="UP000252519">
    <property type="component" value="Unassembled WGS sequence"/>
</dbReference>
<keyword evidence="10" id="KW-1185">Reference proteome</keyword>
<evidence type="ECO:0000256" key="2">
    <source>
        <dbReference type="ARBA" id="ARBA00022741"/>
    </source>
</evidence>
<evidence type="ECO:0008006" key="11">
    <source>
        <dbReference type="Google" id="ProtNLM"/>
    </source>
</evidence>
<dbReference type="STRING" id="29170.A0A368G9S7"/>
<evidence type="ECO:0000256" key="1">
    <source>
        <dbReference type="ARBA" id="ARBA00007913"/>
    </source>
</evidence>
<dbReference type="SUPFAM" id="SSF52540">
    <property type="entry name" value="P-loop containing nucleoside triphosphate hydrolases"/>
    <property type="match status" value="1"/>
</dbReference>
<proteinExistence type="inferred from homology"/>
<dbReference type="OrthoDB" id="5871651at2759"/>
<feature type="compositionally biased region" description="Polar residues" evidence="6">
    <location>
        <begin position="43"/>
        <end position="63"/>
    </location>
</feature>
<dbReference type="PANTHER" id="PTHR43788:SF16">
    <property type="entry name" value="HELICASE WITH ZINC FINGER 2"/>
    <property type="match status" value="1"/>
</dbReference>
<comment type="similarity">
    <text evidence="1">Belongs to the DNA2/NAM7 helicase family.</text>
</comment>
<evidence type="ECO:0000259" key="7">
    <source>
        <dbReference type="Pfam" id="PF13086"/>
    </source>
</evidence>
<name>A0A368G9S7_ANCCA</name>
<reference evidence="9 10" key="1">
    <citation type="submission" date="2014-10" db="EMBL/GenBank/DDBJ databases">
        <title>Draft genome of the hookworm Ancylostoma caninum.</title>
        <authorList>
            <person name="Mitreva M."/>
        </authorList>
    </citation>
    <scope>NUCLEOTIDE SEQUENCE [LARGE SCALE GENOMIC DNA]</scope>
    <source>
        <strain evidence="9 10">Baltimore</strain>
    </source>
</reference>
<feature type="compositionally biased region" description="Polar residues" evidence="6">
    <location>
        <begin position="120"/>
        <end position="135"/>
    </location>
</feature>
<dbReference type="InterPro" id="IPR027417">
    <property type="entry name" value="P-loop_NTPase"/>
</dbReference>
<feature type="domain" description="DNA2/NAM7 helicase helicase" evidence="7">
    <location>
        <begin position="763"/>
        <end position="1001"/>
    </location>
</feature>
<feature type="region of interest" description="Disordered" evidence="6">
    <location>
        <begin position="120"/>
        <end position="143"/>
    </location>
</feature>
<dbReference type="PANTHER" id="PTHR43788">
    <property type="entry name" value="DNA2/NAM7 HELICASE FAMILY MEMBER"/>
    <property type="match status" value="1"/>
</dbReference>
<dbReference type="Pfam" id="PF13087">
    <property type="entry name" value="AAA_12"/>
    <property type="match status" value="1"/>
</dbReference>
<organism evidence="9 10">
    <name type="scientific">Ancylostoma caninum</name>
    <name type="common">Dog hookworm</name>
    <dbReference type="NCBI Taxonomy" id="29170"/>
    <lineage>
        <taxon>Eukaryota</taxon>
        <taxon>Metazoa</taxon>
        <taxon>Ecdysozoa</taxon>
        <taxon>Nematoda</taxon>
        <taxon>Chromadorea</taxon>
        <taxon>Rhabditida</taxon>
        <taxon>Rhabditina</taxon>
        <taxon>Rhabditomorpha</taxon>
        <taxon>Strongyloidea</taxon>
        <taxon>Ancylostomatidae</taxon>
        <taxon>Ancylostomatinae</taxon>
        <taxon>Ancylostoma</taxon>
    </lineage>
</organism>
<dbReference type="GO" id="GO:0005524">
    <property type="term" value="F:ATP binding"/>
    <property type="evidence" value="ECO:0007669"/>
    <property type="project" value="UniProtKB-KW"/>
</dbReference>
<evidence type="ECO:0000256" key="3">
    <source>
        <dbReference type="ARBA" id="ARBA00022801"/>
    </source>
</evidence>
<dbReference type="GO" id="GO:0043139">
    <property type="term" value="F:5'-3' DNA helicase activity"/>
    <property type="evidence" value="ECO:0007669"/>
    <property type="project" value="TreeGrafter"/>
</dbReference>
<dbReference type="Gene3D" id="3.40.50.300">
    <property type="entry name" value="P-loop containing nucleotide triphosphate hydrolases"/>
    <property type="match status" value="2"/>
</dbReference>
<gene>
    <name evidence="9" type="ORF">ANCCAN_14287</name>
</gene>
<dbReference type="InterPro" id="IPR041679">
    <property type="entry name" value="DNA2/NAM7-like_C"/>
</dbReference>
<evidence type="ECO:0000313" key="9">
    <source>
        <dbReference type="EMBL" id="RCN39765.1"/>
    </source>
</evidence>
<keyword evidence="4" id="KW-0347">Helicase</keyword>
<comment type="caution">
    <text evidence="9">The sequence shown here is derived from an EMBL/GenBank/DDBJ whole genome shotgun (WGS) entry which is preliminary data.</text>
</comment>
<dbReference type="AlphaFoldDB" id="A0A368G9S7"/>
<evidence type="ECO:0000256" key="4">
    <source>
        <dbReference type="ARBA" id="ARBA00022806"/>
    </source>
</evidence>
<feature type="compositionally biased region" description="Polar residues" evidence="6">
    <location>
        <begin position="1"/>
        <end position="12"/>
    </location>
</feature>
<dbReference type="EMBL" id="JOJR01000321">
    <property type="protein sequence ID" value="RCN39765.1"/>
    <property type="molecule type" value="Genomic_DNA"/>
</dbReference>
<accession>A0A368G9S7</accession>
<feature type="compositionally biased region" description="Low complexity" evidence="6">
    <location>
        <begin position="28"/>
        <end position="39"/>
    </location>
</feature>
<keyword evidence="5" id="KW-0067">ATP-binding</keyword>
<evidence type="ECO:0000256" key="6">
    <source>
        <dbReference type="SAM" id="MobiDB-lite"/>
    </source>
</evidence>
<keyword evidence="3" id="KW-0378">Hydrolase</keyword>
<feature type="domain" description="DNA2/NAM7 helicase-like C-terminal" evidence="8">
    <location>
        <begin position="1016"/>
        <end position="1119"/>
    </location>
</feature>
<dbReference type="InterPro" id="IPR050534">
    <property type="entry name" value="Coronavir_polyprotein_1ab"/>
</dbReference>
<protein>
    <recommendedName>
        <fullName evidence="11">DNA2/NAM7 helicase helicase domain-containing protein</fullName>
    </recommendedName>
</protein>
<keyword evidence="2" id="KW-0547">Nucleotide-binding</keyword>
<evidence type="ECO:0000256" key="5">
    <source>
        <dbReference type="ARBA" id="ARBA00022840"/>
    </source>
</evidence>
<feature type="compositionally biased region" description="Polar residues" evidence="6">
    <location>
        <begin position="92"/>
        <end position="101"/>
    </location>
</feature>
<dbReference type="GO" id="GO:0016787">
    <property type="term" value="F:hydrolase activity"/>
    <property type="evidence" value="ECO:0007669"/>
    <property type="project" value="UniProtKB-KW"/>
</dbReference>
<sequence length="1198" mass="133186">MVNPSDVPQSLSDPTHTDPEPIPPRPPSVEFVEVASSEELPNQAFSQSHQNTGDTVHVSSPSADKQDVADDDDDNMSTSTPQAASLEELETQALSNPSNDESIQLDAPIEALANQADTPATPTLNEEAQGTSQGTAPCGEVPGHVIVRKTPTDLDFILKKSRGSHDVARSEQELLDLLEQHNIRPAETDVPTYPTSFSIITASEYRATHPPRRKPQRKERAHHHYSQHPWRHLFAPKLAPVVSPYYNAELPASVFESITPAGYSCFTPNALFRKQNQGNPTPSNSPLILDAVSPWAIESFRNRNDLMEILIKRDQGTELPSIPDAEQGNALNEDETVEGLITDKKIFPVLYRVKTLFGSGAKLESVHIELALPDRVDLHTISIDQLAINVATEKRGFDISLLVIGDLVWVFSLVPTSKFATSNLSPPADLRQASDPYSATVWRVHRFAFIRRYLEETVGYVVDVIKTRKDTALKVYMNGSRALTTVNKSRALKEQEFYNIKKNDFISALFREPQLPYMVFCCNYVSLDARRELRAHMADVIYVPPPPQAPLRVTTALEIFRFRVNDKLNQFRLFKYDPERAPRFLDVLYSTTCGAILACVAAAADHRVYSTLWSTPDINSHPAIVTFQIPLPARSGWSVGQSIGGAYDVDTFTGSITKIVQVAQTITVTAQLTRWDTPRWRRYLARSPNQQLAVGTYLAQEGDKANPTLAMLENCCLQQTFAIGSPGFLSARAILSDDIELQGVSMNPEDSIIVSTESGPITLNQDQVNAVNLFRHRFPITVVDSAYGAGKTVCTAVMADTDARNGRHVLVTSVQNNAVDVIAAKIAQLNSSHIRPVRFVSEKIIADTNRFVRYDLANLLERFHLTHAEQLEEDEIEKFAQFADCRQRLREFVLTGTDPKVMRAEHSELLMLERNTSKLIKQLVDIFIRVYKPNVFLCTVASALNITAPEGLLSDCYERWASVLLDEASMLPEAVLITMLSRFQNSCFTLIGDSKQLPPYVGTQAIPLAVDLCSQSALDIANRRGNTPTCSIQIVYRPHVRMMELNSEVFYNGTLICATPPERRMALLQRMHMPNPSIPVAFIDVCGEAIQSVTRSYRNEAEAQAVTVLVRKLLSEQVGTTQRSRSEGIYGRTAYRSGELEGSIDCKDSPGNWEPWTEPITASFSPSPFAISFSCSYTATLCPSNKSYVIKCRNSGRI</sequence>